<dbReference type="EMBL" id="PPSL01000005">
    <property type="protein sequence ID" value="PQJ09596.1"/>
    <property type="molecule type" value="Genomic_DNA"/>
</dbReference>
<evidence type="ECO:0000313" key="1">
    <source>
        <dbReference type="EMBL" id="PQJ09596.1"/>
    </source>
</evidence>
<evidence type="ECO:0000313" key="2">
    <source>
        <dbReference type="Proteomes" id="UP000239872"/>
    </source>
</evidence>
<gene>
    <name evidence="1" type="ORF">CJD36_016790</name>
</gene>
<comment type="caution">
    <text evidence="1">The sequence shown here is derived from an EMBL/GenBank/DDBJ whole genome shotgun (WGS) entry which is preliminary data.</text>
</comment>
<protein>
    <submittedName>
        <fullName evidence="1">Uncharacterized protein</fullName>
    </submittedName>
</protein>
<sequence length="78" mass="9175">MPNQEMVLSDKLMEKLNSFNKDHDSLRISRSLRKVFFDYLRFQNAGLSTDFDTVIEDVDTLIQLMELFADETISRPML</sequence>
<keyword evidence="2" id="KW-1185">Reference proteome</keyword>
<name>A0A2S7SSU0_9BACT</name>
<dbReference type="RefSeq" id="WP_105040367.1">
    <property type="nucleotide sequence ID" value="NZ_PPSL01000005.1"/>
</dbReference>
<dbReference type="Proteomes" id="UP000239872">
    <property type="component" value="Unassembled WGS sequence"/>
</dbReference>
<reference evidence="1 2" key="1">
    <citation type="submission" date="2018-01" db="EMBL/GenBank/DDBJ databases">
        <title>A novel member of the phylum Bacteroidetes isolated from glacier ice.</title>
        <authorList>
            <person name="Liu Q."/>
            <person name="Xin Y.-H."/>
        </authorList>
    </citation>
    <scope>NUCLEOTIDE SEQUENCE [LARGE SCALE GENOMIC DNA]</scope>
    <source>
        <strain evidence="1 2">RB1R16</strain>
    </source>
</reference>
<accession>A0A2S7SSU0</accession>
<organism evidence="1 2">
    <name type="scientific">Flavipsychrobacter stenotrophus</name>
    <dbReference type="NCBI Taxonomy" id="2077091"/>
    <lineage>
        <taxon>Bacteria</taxon>
        <taxon>Pseudomonadati</taxon>
        <taxon>Bacteroidota</taxon>
        <taxon>Chitinophagia</taxon>
        <taxon>Chitinophagales</taxon>
        <taxon>Chitinophagaceae</taxon>
        <taxon>Flavipsychrobacter</taxon>
    </lineage>
</organism>
<proteinExistence type="predicted"/>
<dbReference type="AlphaFoldDB" id="A0A2S7SSU0"/>